<evidence type="ECO:0000256" key="1">
    <source>
        <dbReference type="ARBA" id="ARBA00023239"/>
    </source>
</evidence>
<dbReference type="GO" id="GO:0042823">
    <property type="term" value="P:pyridoxal phosphate biosynthetic process"/>
    <property type="evidence" value="ECO:0007669"/>
    <property type="project" value="InterPro"/>
</dbReference>
<dbReference type="PANTHER" id="PTHR31829:SF0">
    <property type="entry name" value="PYRIDOXAL 5'-PHOSPHATE SYNTHASE SUBUNIT SNZ1-RELATED"/>
    <property type="match status" value="1"/>
</dbReference>
<dbReference type="PANTHER" id="PTHR31829">
    <property type="entry name" value="PYRIDOXAL 5'-PHOSPHATE SYNTHASE SUBUNIT SNZ1-RELATED"/>
    <property type="match status" value="1"/>
</dbReference>
<dbReference type="OrthoDB" id="1931010at2759"/>
<dbReference type="EMBL" id="JACMSC010000021">
    <property type="protein sequence ID" value="KAG6469822.1"/>
    <property type="molecule type" value="Genomic_DNA"/>
</dbReference>
<evidence type="ECO:0000313" key="5">
    <source>
        <dbReference type="EMBL" id="KAG6469822.1"/>
    </source>
</evidence>
<protein>
    <recommendedName>
        <fullName evidence="4">PdxS/SNZ N-terminal domain-containing protein</fullName>
    </recommendedName>
</protein>
<evidence type="ECO:0000256" key="2">
    <source>
        <dbReference type="ARBA" id="ARBA00037142"/>
    </source>
</evidence>
<dbReference type="Proteomes" id="UP000734854">
    <property type="component" value="Unassembled WGS sequence"/>
</dbReference>
<dbReference type="GO" id="GO:0006520">
    <property type="term" value="P:amino acid metabolic process"/>
    <property type="evidence" value="ECO:0007669"/>
    <property type="project" value="TreeGrafter"/>
</dbReference>
<evidence type="ECO:0000256" key="3">
    <source>
        <dbReference type="PROSITE-ProRule" id="PRU00481"/>
    </source>
</evidence>
<dbReference type="PROSITE" id="PS51129">
    <property type="entry name" value="PDXS_SNZ_2"/>
    <property type="match status" value="1"/>
</dbReference>
<dbReference type="GO" id="GO:0016843">
    <property type="term" value="F:amine-lyase activity"/>
    <property type="evidence" value="ECO:0007669"/>
    <property type="project" value="TreeGrafter"/>
</dbReference>
<dbReference type="AlphaFoldDB" id="A0A8J5C901"/>
<sequence length="89" mass="9945">MIRTKGEVGTGNIIEAVRHVHSVVGGIRALRNMDDDEVFAFAKRIAAPYDLFMQTKQLGRLPVVHFAADPARRDRAIVQAVTHYSDPEM</sequence>
<comment type="similarity">
    <text evidence="3">Belongs to the PdxS/SNZ family.</text>
</comment>
<organism evidence="5 6">
    <name type="scientific">Zingiber officinale</name>
    <name type="common">Ginger</name>
    <name type="synonym">Amomum zingiber</name>
    <dbReference type="NCBI Taxonomy" id="94328"/>
    <lineage>
        <taxon>Eukaryota</taxon>
        <taxon>Viridiplantae</taxon>
        <taxon>Streptophyta</taxon>
        <taxon>Embryophyta</taxon>
        <taxon>Tracheophyta</taxon>
        <taxon>Spermatophyta</taxon>
        <taxon>Magnoliopsida</taxon>
        <taxon>Liliopsida</taxon>
        <taxon>Zingiberales</taxon>
        <taxon>Zingiberaceae</taxon>
        <taxon>Zingiber</taxon>
    </lineage>
</organism>
<comment type="function">
    <text evidence="2">Catalyzes the formation of pyridoxal 5'-phosphate from ribose 5-phosphate (RBP), glyceraldehyde 3-phosphate (G3P) and ammonia. The ammonia is provided by PDX2. Can also use ribulose 5-phosphate and dihydroxyacetone phosphate as substrates, resulting from enzyme-catalyzed isomerization of RBP and G3P, respectively. Also plays an indirect role in resistance to singlet oxygen-generating photosensitizers.</text>
</comment>
<name>A0A8J5C901_ZINOF</name>
<evidence type="ECO:0000259" key="4">
    <source>
        <dbReference type="Pfam" id="PF01680"/>
    </source>
</evidence>
<proteinExistence type="inferred from homology"/>
<dbReference type="Pfam" id="PF01680">
    <property type="entry name" value="SOR_SNZ"/>
    <property type="match status" value="1"/>
</dbReference>
<comment type="caution">
    <text evidence="5">The sequence shown here is derived from an EMBL/GenBank/DDBJ whole genome shotgun (WGS) entry which is preliminary data.</text>
</comment>
<reference evidence="5 6" key="1">
    <citation type="submission" date="2020-08" db="EMBL/GenBank/DDBJ databases">
        <title>Plant Genome Project.</title>
        <authorList>
            <person name="Zhang R.-G."/>
        </authorList>
    </citation>
    <scope>NUCLEOTIDE SEQUENCE [LARGE SCALE GENOMIC DNA]</scope>
    <source>
        <tissue evidence="5">Rhizome</tissue>
    </source>
</reference>
<accession>A0A8J5C901</accession>
<dbReference type="GO" id="GO:0008615">
    <property type="term" value="P:pyridoxine biosynthetic process"/>
    <property type="evidence" value="ECO:0007669"/>
    <property type="project" value="TreeGrafter"/>
</dbReference>
<keyword evidence="6" id="KW-1185">Reference proteome</keyword>
<dbReference type="InterPro" id="IPR001852">
    <property type="entry name" value="PdxS/SNZ"/>
</dbReference>
<gene>
    <name evidence="5" type="ORF">ZIOFF_070753</name>
</gene>
<keyword evidence="1" id="KW-0456">Lyase</keyword>
<dbReference type="InterPro" id="IPR033755">
    <property type="entry name" value="PdxS/SNZ_N"/>
</dbReference>
<evidence type="ECO:0000313" key="6">
    <source>
        <dbReference type="Proteomes" id="UP000734854"/>
    </source>
</evidence>
<feature type="domain" description="PdxS/SNZ N-terminal" evidence="4">
    <location>
        <begin position="1"/>
        <end position="68"/>
    </location>
</feature>